<dbReference type="PROSITE" id="PS50893">
    <property type="entry name" value="ABC_TRANSPORTER_2"/>
    <property type="match status" value="1"/>
</dbReference>
<dbReference type="EMBL" id="JADOUA010000001">
    <property type="protein sequence ID" value="MBG6086973.1"/>
    <property type="molecule type" value="Genomic_DNA"/>
</dbReference>
<organism evidence="7 8">
    <name type="scientific">Actinomadura viridis</name>
    <dbReference type="NCBI Taxonomy" id="58110"/>
    <lineage>
        <taxon>Bacteria</taxon>
        <taxon>Bacillati</taxon>
        <taxon>Actinomycetota</taxon>
        <taxon>Actinomycetes</taxon>
        <taxon>Streptosporangiales</taxon>
        <taxon>Thermomonosporaceae</taxon>
        <taxon>Actinomadura</taxon>
    </lineage>
</organism>
<feature type="region of interest" description="Disordered" evidence="5">
    <location>
        <begin position="317"/>
        <end position="354"/>
    </location>
</feature>
<keyword evidence="8" id="KW-1185">Reference proteome</keyword>
<evidence type="ECO:0000313" key="7">
    <source>
        <dbReference type="EMBL" id="MBG6086973.1"/>
    </source>
</evidence>
<dbReference type="GO" id="GO:0005524">
    <property type="term" value="F:ATP binding"/>
    <property type="evidence" value="ECO:0007669"/>
    <property type="project" value="UniProtKB-KW"/>
</dbReference>
<dbReference type="InterPro" id="IPR003593">
    <property type="entry name" value="AAA+_ATPase"/>
</dbReference>
<comment type="caution">
    <text evidence="7">The sequence shown here is derived from an EMBL/GenBank/DDBJ whole genome shotgun (WGS) entry which is preliminary data.</text>
</comment>
<name>A0A931GH27_9ACTN</name>
<dbReference type="GO" id="GO:0016887">
    <property type="term" value="F:ATP hydrolysis activity"/>
    <property type="evidence" value="ECO:0007669"/>
    <property type="project" value="InterPro"/>
</dbReference>
<dbReference type="RefSeq" id="WP_307828742.1">
    <property type="nucleotide sequence ID" value="NZ_BAABES010000007.1"/>
</dbReference>
<evidence type="ECO:0000256" key="1">
    <source>
        <dbReference type="ARBA" id="ARBA00005417"/>
    </source>
</evidence>
<dbReference type="SUPFAM" id="SSF52540">
    <property type="entry name" value="P-loop containing nucleoside triphosphate hydrolases"/>
    <property type="match status" value="1"/>
</dbReference>
<dbReference type="InterPro" id="IPR003439">
    <property type="entry name" value="ABC_transporter-like_ATP-bd"/>
</dbReference>
<proteinExistence type="inferred from homology"/>
<evidence type="ECO:0000256" key="5">
    <source>
        <dbReference type="SAM" id="MobiDB-lite"/>
    </source>
</evidence>
<evidence type="ECO:0000256" key="3">
    <source>
        <dbReference type="ARBA" id="ARBA00022741"/>
    </source>
</evidence>
<gene>
    <name evidence="7" type="ORF">IW256_001086</name>
</gene>
<reference evidence="7" key="1">
    <citation type="submission" date="2020-11" db="EMBL/GenBank/DDBJ databases">
        <title>Sequencing the genomes of 1000 actinobacteria strains.</title>
        <authorList>
            <person name="Klenk H.-P."/>
        </authorList>
    </citation>
    <scope>NUCLEOTIDE SEQUENCE</scope>
    <source>
        <strain evidence="7">DSM 43175</strain>
    </source>
</reference>
<dbReference type="Proteomes" id="UP000614047">
    <property type="component" value="Unassembled WGS sequence"/>
</dbReference>
<dbReference type="PANTHER" id="PTHR43335">
    <property type="entry name" value="ABC TRANSPORTER, ATP-BINDING PROTEIN"/>
    <property type="match status" value="1"/>
</dbReference>
<evidence type="ECO:0000256" key="2">
    <source>
        <dbReference type="ARBA" id="ARBA00022448"/>
    </source>
</evidence>
<dbReference type="AlphaFoldDB" id="A0A931GH27"/>
<evidence type="ECO:0000313" key="8">
    <source>
        <dbReference type="Proteomes" id="UP000614047"/>
    </source>
</evidence>
<dbReference type="Pfam" id="PF00005">
    <property type="entry name" value="ABC_tran"/>
    <property type="match status" value="1"/>
</dbReference>
<dbReference type="InterPro" id="IPR027417">
    <property type="entry name" value="P-loop_NTPase"/>
</dbReference>
<keyword evidence="2" id="KW-0813">Transport</keyword>
<comment type="similarity">
    <text evidence="1">Belongs to the ABC transporter superfamily.</text>
</comment>
<keyword evidence="4 7" id="KW-0067">ATP-binding</keyword>
<feature type="domain" description="ABC transporter" evidence="6">
    <location>
        <begin position="8"/>
        <end position="239"/>
    </location>
</feature>
<dbReference type="SMART" id="SM00382">
    <property type="entry name" value="AAA"/>
    <property type="match status" value="1"/>
</dbReference>
<keyword evidence="3" id="KW-0547">Nucleotide-binding</keyword>
<sequence>MIAEHSAIVARGMGVRRGGRWLLRPVAFGIAEGVIGLAGPPGVGKSTLLATFATLRRPHAGTLRILDHDIGKGTDLRAVRARIGFLPGRLRWAKHMTAEELVAYAAYYRRMRPPAVRNVMKRLDIADARHTELALLPPDVRVRAGLAAACVHEPELVLLDEPLDALHSGRDTADRAAIDELVPLIRALAPTVVVSAARPEHLTPWCRDVFVLARGRLAGHPPATAAASVPVLPAPVPPASVMPPPVTPVPADRAGWLGWVDTASQAVPANGPVPAAEAAPAAGSVPTAEAVRPAEAVHPVEAVRPAEAVRPVEAVRPAGAAAGGERSGTVQAPVPSRRSRIRAGRQPAGSGAGV</sequence>
<accession>A0A931GH27</accession>
<protein>
    <submittedName>
        <fullName evidence="7">ABC-2 type transport system ATP-binding protein</fullName>
    </submittedName>
</protein>
<evidence type="ECO:0000259" key="6">
    <source>
        <dbReference type="PROSITE" id="PS50893"/>
    </source>
</evidence>
<evidence type="ECO:0000256" key="4">
    <source>
        <dbReference type="ARBA" id="ARBA00022840"/>
    </source>
</evidence>
<dbReference type="PANTHER" id="PTHR43335:SF2">
    <property type="entry name" value="ABC TRANSPORTER, ATP-BINDING PROTEIN"/>
    <property type="match status" value="1"/>
</dbReference>
<dbReference type="Gene3D" id="3.40.50.300">
    <property type="entry name" value="P-loop containing nucleotide triphosphate hydrolases"/>
    <property type="match status" value="1"/>
</dbReference>